<dbReference type="Gene3D" id="1.10.3090.10">
    <property type="entry name" value="cca-adding enzyme, domain 2"/>
    <property type="match status" value="1"/>
</dbReference>
<evidence type="ECO:0000313" key="10">
    <source>
        <dbReference type="Proteomes" id="UP000192671"/>
    </source>
</evidence>
<evidence type="ECO:0000256" key="6">
    <source>
        <dbReference type="ARBA" id="ARBA00023268"/>
    </source>
</evidence>
<dbReference type="EMBL" id="LVWL01000017">
    <property type="protein sequence ID" value="ORI08943.1"/>
    <property type="molecule type" value="Genomic_DNA"/>
</dbReference>
<evidence type="ECO:0000259" key="8">
    <source>
        <dbReference type="PROSITE" id="PS51831"/>
    </source>
</evidence>
<dbReference type="PANTHER" id="PTHR47320:SF1">
    <property type="entry name" value="BIFUNCTIONAL URIDYLYLTRANSFERASE_URIDYLYL-REMOVING ENZYME"/>
    <property type="match status" value="1"/>
</dbReference>
<evidence type="ECO:0000256" key="3">
    <source>
        <dbReference type="ARBA" id="ARBA00022737"/>
    </source>
</evidence>
<gene>
    <name evidence="9" type="ORF">A3835_01205</name>
</gene>
<evidence type="ECO:0000259" key="7">
    <source>
        <dbReference type="PROSITE" id="PS51671"/>
    </source>
</evidence>
<keyword evidence="9" id="KW-0067">ATP-binding</keyword>
<dbReference type="InterPro" id="IPR003607">
    <property type="entry name" value="HD/PDEase_dom"/>
</dbReference>
<dbReference type="Proteomes" id="UP000192671">
    <property type="component" value="Unassembled WGS sequence"/>
</dbReference>
<dbReference type="CDD" id="cd00077">
    <property type="entry name" value="HDc"/>
    <property type="match status" value="1"/>
</dbReference>
<dbReference type="InterPro" id="IPR045865">
    <property type="entry name" value="ACT-like_dom_sf"/>
</dbReference>
<evidence type="ECO:0000313" key="9">
    <source>
        <dbReference type="EMBL" id="ORI08943.1"/>
    </source>
</evidence>
<organism evidence="9 10">
    <name type="scientific">Campylobacter concisus</name>
    <dbReference type="NCBI Taxonomy" id="199"/>
    <lineage>
        <taxon>Bacteria</taxon>
        <taxon>Pseudomonadati</taxon>
        <taxon>Campylobacterota</taxon>
        <taxon>Epsilonproteobacteria</taxon>
        <taxon>Campylobacterales</taxon>
        <taxon>Campylobacteraceae</taxon>
        <taxon>Campylobacter</taxon>
    </lineage>
</organism>
<keyword evidence="1" id="KW-0808">Transferase</keyword>
<dbReference type="PROSITE" id="PS51671">
    <property type="entry name" value="ACT"/>
    <property type="match status" value="1"/>
</dbReference>
<dbReference type="GO" id="GO:0008773">
    <property type="term" value="F:[protein-PII] uridylyltransferase activity"/>
    <property type="evidence" value="ECO:0007669"/>
    <property type="project" value="InterPro"/>
</dbReference>
<keyword evidence="5" id="KW-0460">Magnesium</keyword>
<name>A0A1X0U431_9BACT</name>
<dbReference type="SUPFAM" id="SSF81891">
    <property type="entry name" value="Poly A polymerase C-terminal region-like"/>
    <property type="match status" value="1"/>
</dbReference>
<dbReference type="InterPro" id="IPR002912">
    <property type="entry name" value="ACT_dom"/>
</dbReference>
<protein>
    <submittedName>
        <fullName evidence="9">ABC transporter ATP-binding protein</fullName>
    </submittedName>
</protein>
<keyword evidence="9" id="KW-0547">Nucleotide-binding</keyword>
<dbReference type="InterPro" id="IPR010043">
    <property type="entry name" value="UTase/UR"/>
</dbReference>
<proteinExistence type="predicted"/>
<keyword evidence="3" id="KW-0677">Repeat</keyword>
<dbReference type="GO" id="GO:0005524">
    <property type="term" value="F:ATP binding"/>
    <property type="evidence" value="ECO:0007669"/>
    <property type="project" value="UniProtKB-KW"/>
</dbReference>
<dbReference type="InterPro" id="IPR006674">
    <property type="entry name" value="HD_domain"/>
</dbReference>
<keyword evidence="4" id="KW-0378">Hydrolase</keyword>
<feature type="domain" description="HD" evidence="8">
    <location>
        <begin position="446"/>
        <end position="569"/>
    </location>
</feature>
<reference evidence="9 10" key="1">
    <citation type="journal article" date="2017" name="Gene Rep">
        <title>The ribosomal RNA operon (rrn) of Campylobacter concisus supports molecular typing to genomospecies level.</title>
        <authorList>
            <person name="Huq M."/>
            <person name="Van T.T.H."/>
            <person name="Gurtler V."/>
            <person name="Elshagmani E."/>
            <person name="Allemailem K.S."/>
            <person name="Smooker P.M."/>
            <person name="Istivan T.S."/>
        </authorList>
    </citation>
    <scope>NUCLEOTIDE SEQUENCE [LARGE SCALE GENOMIC DNA]</scope>
    <source>
        <strain evidence="9 10">RCH 26</strain>
    </source>
</reference>
<evidence type="ECO:0000256" key="4">
    <source>
        <dbReference type="ARBA" id="ARBA00022801"/>
    </source>
</evidence>
<dbReference type="CDD" id="cd04873">
    <property type="entry name" value="ACT_UUR-ACR-like"/>
    <property type="match status" value="1"/>
</dbReference>
<keyword evidence="6" id="KW-0511">Multifunctional enzyme</keyword>
<evidence type="ECO:0000256" key="1">
    <source>
        <dbReference type="ARBA" id="ARBA00022679"/>
    </source>
</evidence>
<dbReference type="GO" id="GO:0016787">
    <property type="term" value="F:hydrolase activity"/>
    <property type="evidence" value="ECO:0007669"/>
    <property type="project" value="UniProtKB-KW"/>
</dbReference>
<accession>A0A1X0U431</accession>
<evidence type="ECO:0000256" key="5">
    <source>
        <dbReference type="ARBA" id="ARBA00022842"/>
    </source>
</evidence>
<feature type="domain" description="ACT" evidence="7">
    <location>
        <begin position="767"/>
        <end position="831"/>
    </location>
</feature>
<dbReference type="PANTHER" id="PTHR47320">
    <property type="entry name" value="BIFUNCTIONAL URIDYLYLTRANSFERASE/URIDYLYL-REMOVING ENZYME"/>
    <property type="match status" value="1"/>
</dbReference>
<comment type="caution">
    <text evidence="9">The sequence shown here is derived from an EMBL/GenBank/DDBJ whole genome shotgun (WGS) entry which is preliminary data.</text>
</comment>
<dbReference type="PROSITE" id="PS51831">
    <property type="entry name" value="HD"/>
    <property type="match status" value="1"/>
</dbReference>
<dbReference type="SUPFAM" id="SSF55021">
    <property type="entry name" value="ACT-like"/>
    <property type="match status" value="1"/>
</dbReference>
<dbReference type="AlphaFoldDB" id="A0A1X0U431"/>
<sequence length="831" mass="95853">MLADKSAKNSDNYSKIKEKFLDFKANLPKHFQKNQGRNFANFLAKEYDDFIKSYLNETMREFFDDFIPQNDSFAFGVLATGKYAQTLISANSELEILLVYKNLKGYNIKNFLKEFSEILSSSGINFYIKSVEIDEIFTNYKDDLKFKSETSQVRYICGSKSLYRLVKSEIIKLKEFDKKAFLNYHLKAFLPFSSISYLAQEPNLKSGFGGIDEIYHLNCILNCLDSDVSVRSQALKVMNEKEIASFNLNVDFLLSLLSALNLTQNTDTFSASSVEITTNFMQTKSKKLQDNESVISQKMLSSMNNVAIYSRFIVASLCRPFFKSELNFDQRKFARLKNGFYEINGVIYVPLHKKPALIENLITELLELKDVDYKFDISAIFYIKRAIITKSGLERAISEFKKIFLRKNSYAILKSLLDAQMIQILIKPMEHISQLAQYDGYHEFTVDEHSILSVKFLENIKDKFIKNLYTELCLEGKTMLKIVTLMHDVGKGLGKDHANIGANIFRAYANKLNLSQKAVNIGVTLVKYHTLMSNVSNREDIYSQRVIFAFISKLGDKQVLKLLYILSYCVINATNEKLYNAYTAKLLRELYEISLNAFGDENLLDEATRRVKKEQSIKRNSEFLALTPSLQDKIFKITSNLVFAKYSASEIINLSKVADSLNTTEIFINNSKNLSIQIYTKKSLNLSALLYEFAKFDLAYMEIFELFEKKFYIRLDFNQNIKKEELEITKNLALISLNSETLREPLKPNINKDEINFELNHSKDYAKLSINAKDQRGLMAYVMGVFDRLSFQITSARIQTVKNRTRNLFLIEKNERLESKGDEILNLLISE</sequence>
<keyword evidence="2" id="KW-0548">Nucleotidyltransferase</keyword>
<evidence type="ECO:0000256" key="2">
    <source>
        <dbReference type="ARBA" id="ARBA00022695"/>
    </source>
</evidence>